<comment type="pathway">
    <text evidence="2">Lipid metabolism.</text>
</comment>
<dbReference type="EMBL" id="JAUCMV010000005">
    <property type="protein sequence ID" value="KAK0395199.1"/>
    <property type="molecule type" value="Genomic_DNA"/>
</dbReference>
<dbReference type="AlphaFoldDB" id="A0AA39GZ52"/>
<evidence type="ECO:0000313" key="7">
    <source>
        <dbReference type="Proteomes" id="UP001175271"/>
    </source>
</evidence>
<dbReference type="EC" id="2.1.1.103" evidence="4"/>
<reference evidence="6" key="1">
    <citation type="submission" date="2023-06" db="EMBL/GenBank/DDBJ databases">
        <title>Genomic analysis of the entomopathogenic nematode Steinernema hermaphroditum.</title>
        <authorList>
            <person name="Schwarz E.M."/>
            <person name="Heppert J.K."/>
            <person name="Baniya A."/>
            <person name="Schwartz H.T."/>
            <person name="Tan C.-H."/>
            <person name="Antoshechkin I."/>
            <person name="Sternberg P.W."/>
            <person name="Goodrich-Blair H."/>
            <person name="Dillman A.R."/>
        </authorList>
    </citation>
    <scope>NUCLEOTIDE SEQUENCE</scope>
    <source>
        <strain evidence="6">PS9179</strain>
        <tissue evidence="6">Whole animal</tissue>
    </source>
</reference>
<feature type="domain" description="Methyltransferase type 11" evidence="5">
    <location>
        <begin position="61"/>
        <end position="156"/>
    </location>
</feature>
<dbReference type="Gene3D" id="3.40.50.12180">
    <property type="match status" value="1"/>
</dbReference>
<dbReference type="Proteomes" id="UP001175271">
    <property type="component" value="Unassembled WGS sequence"/>
</dbReference>
<dbReference type="PANTHER" id="PTHR44307:SF18">
    <property type="entry name" value="PHOSPHOETHANOLAMINE N-METHYLTRANSFERASE 1"/>
    <property type="match status" value="1"/>
</dbReference>
<keyword evidence="7" id="KW-1185">Reference proteome</keyword>
<accession>A0AA39GZ52</accession>
<evidence type="ECO:0000259" key="5">
    <source>
        <dbReference type="Pfam" id="PF08241"/>
    </source>
</evidence>
<dbReference type="SUPFAM" id="SSF53335">
    <property type="entry name" value="S-adenosyl-L-methionine-dependent methyltransferases"/>
    <property type="match status" value="1"/>
</dbReference>
<dbReference type="GO" id="GO:0000234">
    <property type="term" value="F:phosphoethanolamine N-methyltransferase activity"/>
    <property type="evidence" value="ECO:0007669"/>
    <property type="project" value="UniProtKB-EC"/>
</dbReference>
<evidence type="ECO:0000256" key="3">
    <source>
        <dbReference type="ARBA" id="ARBA00022679"/>
    </source>
</evidence>
<comment type="pathway">
    <text evidence="1">Phospholipid metabolism; phosphatidylcholine biosynthesis.</text>
</comment>
<organism evidence="6 7">
    <name type="scientific">Steinernema hermaphroditum</name>
    <dbReference type="NCBI Taxonomy" id="289476"/>
    <lineage>
        <taxon>Eukaryota</taxon>
        <taxon>Metazoa</taxon>
        <taxon>Ecdysozoa</taxon>
        <taxon>Nematoda</taxon>
        <taxon>Chromadorea</taxon>
        <taxon>Rhabditida</taxon>
        <taxon>Tylenchina</taxon>
        <taxon>Panagrolaimomorpha</taxon>
        <taxon>Strongyloidoidea</taxon>
        <taxon>Steinernematidae</taxon>
        <taxon>Steinernema</taxon>
    </lineage>
</organism>
<dbReference type="Gene3D" id="3.40.50.150">
    <property type="entry name" value="Vaccinia Virus protein VP39"/>
    <property type="match status" value="1"/>
</dbReference>
<dbReference type="PANTHER" id="PTHR44307">
    <property type="entry name" value="PHOSPHOETHANOLAMINE METHYLTRANSFERASE"/>
    <property type="match status" value="1"/>
</dbReference>
<evidence type="ECO:0000256" key="1">
    <source>
        <dbReference type="ARBA" id="ARBA00004969"/>
    </source>
</evidence>
<gene>
    <name evidence="6" type="ORF">QR680_001169</name>
</gene>
<proteinExistence type="predicted"/>
<evidence type="ECO:0000256" key="4">
    <source>
        <dbReference type="ARBA" id="ARBA00035674"/>
    </source>
</evidence>
<comment type="caution">
    <text evidence="6">The sequence shown here is derived from an EMBL/GenBank/DDBJ whole genome shotgun (WGS) entry which is preliminary data.</text>
</comment>
<keyword evidence="3" id="KW-0808">Transferase</keyword>
<dbReference type="InterPro" id="IPR013216">
    <property type="entry name" value="Methyltransf_11"/>
</dbReference>
<protein>
    <recommendedName>
        <fullName evidence="4">phosphoethanolamine N-methyltransferase</fullName>
        <ecNumber evidence="4">2.1.1.103</ecNumber>
    </recommendedName>
</protein>
<evidence type="ECO:0000256" key="2">
    <source>
        <dbReference type="ARBA" id="ARBA00005189"/>
    </source>
</evidence>
<evidence type="ECO:0000313" key="6">
    <source>
        <dbReference type="EMBL" id="KAK0395199.1"/>
    </source>
</evidence>
<dbReference type="Pfam" id="PF08241">
    <property type="entry name" value="Methyltransf_11"/>
    <property type="match status" value="1"/>
</dbReference>
<sequence>MASMEMKTTVRRDVFKSFWNKYSDSPDNNAMMLNQNAEELESSDRNDILSSLPDLTDKDAVDIGAGIGRFTTILAQTAKSVLSTDFIESFILKNRERNSHLENVSYKVGDAVNLVLDNNSVDLVFTNWLMMYLSDNEVLEFLNNAIRWLRPNGYLHLRESCSEPSTGRSKSTMHSTTDANPTSYRFSSLYIKLLRTIRFQCSEGKLWRFEVLWSASVPTYVQRQSNWRQVHWLTRKVPADENDWVPTTRELHQLFSLEWNRIQTHWDSLLDNERRCWTDQIFGRVMTSEFVPKNSTVFSYNPRRSAFHVHINAHLLSEKFTCNVWNVETNEYYYRTSLTKANEIKDQRVRFGWNRTLQSAIDYWREREGIFNAFVATELLTTVDDETLSNLTVILKPEAKIITLEPLDEQVTFDDLRKRVSQAGWRSVNMTNVTEPAKELQKDYFKDHSLLNEAIVATGKWVLIEATL</sequence>
<dbReference type="InterPro" id="IPR029063">
    <property type="entry name" value="SAM-dependent_MTases_sf"/>
</dbReference>
<dbReference type="CDD" id="cd02440">
    <property type="entry name" value="AdoMet_MTases"/>
    <property type="match status" value="1"/>
</dbReference>
<name>A0AA39GZ52_9BILA</name>